<dbReference type="OrthoDB" id="4664297at2759"/>
<dbReference type="AlphaFoldDB" id="A0A180GRN0"/>
<evidence type="ECO:0000256" key="1">
    <source>
        <dbReference type="ARBA" id="ARBA00007240"/>
    </source>
</evidence>
<evidence type="ECO:0000256" key="2">
    <source>
        <dbReference type="ARBA" id="ARBA00023277"/>
    </source>
</evidence>
<dbReference type="PANTHER" id="PTHR31268">
    <property type="match status" value="1"/>
</dbReference>
<evidence type="ECO:0000313" key="4">
    <source>
        <dbReference type="EnsemblFungi" id="PTTG_05163-t43_1-p1"/>
    </source>
</evidence>
<reference evidence="4" key="4">
    <citation type="submission" date="2025-05" db="UniProtKB">
        <authorList>
            <consortium name="EnsemblFungi"/>
        </authorList>
    </citation>
    <scope>IDENTIFICATION</scope>
    <source>
        <strain evidence="4">isolate 1-1 / race 1 (BBBD)</strain>
    </source>
</reference>
<keyword evidence="2" id="KW-0119">Carbohydrate metabolism</keyword>
<proteinExistence type="inferred from homology"/>
<dbReference type="SUPFAM" id="SSF51445">
    <property type="entry name" value="(Trans)glycosidases"/>
    <property type="match status" value="1"/>
</dbReference>
<dbReference type="EMBL" id="ADAS02000038">
    <property type="protein sequence ID" value="OAV94623.1"/>
    <property type="molecule type" value="Genomic_DNA"/>
</dbReference>
<reference evidence="4 5" key="3">
    <citation type="journal article" date="2017" name="G3 (Bethesda)">
        <title>Comparative analysis highlights variable genome content of wheat rusts and divergence of the mating loci.</title>
        <authorList>
            <person name="Cuomo C.A."/>
            <person name="Bakkeren G."/>
            <person name="Khalil H.B."/>
            <person name="Panwar V."/>
            <person name="Joly D."/>
            <person name="Linning R."/>
            <person name="Sakthikumar S."/>
            <person name="Song X."/>
            <person name="Adiconis X."/>
            <person name="Fan L."/>
            <person name="Goldberg J.M."/>
            <person name="Levin J.Z."/>
            <person name="Young S."/>
            <person name="Zeng Q."/>
            <person name="Anikster Y."/>
            <person name="Bruce M."/>
            <person name="Wang M."/>
            <person name="Yin C."/>
            <person name="McCallum B."/>
            <person name="Szabo L.J."/>
            <person name="Hulbert S."/>
            <person name="Chen X."/>
            <person name="Fellers J.P."/>
        </authorList>
    </citation>
    <scope>NUCLEOTIDE SEQUENCE</scope>
    <source>
        <strain evidence="4">isolate 1-1 / race 1 (BBBD)</strain>
        <strain evidence="5">Isolate 1-1 / race 1 (BBBD)</strain>
    </source>
</reference>
<feature type="non-terminal residue" evidence="3">
    <location>
        <position position="246"/>
    </location>
</feature>
<accession>A0A180GRN0</accession>
<evidence type="ECO:0000313" key="3">
    <source>
        <dbReference type="EMBL" id="OAV94623.1"/>
    </source>
</evidence>
<evidence type="ECO:0000313" key="5">
    <source>
        <dbReference type="Proteomes" id="UP000005240"/>
    </source>
</evidence>
<dbReference type="Pfam" id="PF05691">
    <property type="entry name" value="Raffinose_syn"/>
    <property type="match status" value="1"/>
</dbReference>
<dbReference type="InterPro" id="IPR008811">
    <property type="entry name" value="Glycosyl_hydrolases_36"/>
</dbReference>
<dbReference type="InterPro" id="IPR017853">
    <property type="entry name" value="GH"/>
</dbReference>
<comment type="similarity">
    <text evidence="1">Belongs to the glycosyl hydrolases 36 family.</text>
</comment>
<dbReference type="EnsemblFungi" id="PTTG_05163-t43_1">
    <property type="protein sequence ID" value="PTTG_05163-t43_1-p1"/>
    <property type="gene ID" value="PTTG_05163"/>
</dbReference>
<reference evidence="3" key="2">
    <citation type="submission" date="2016-05" db="EMBL/GenBank/DDBJ databases">
        <title>Comparative analysis highlights variable genome content of wheat rusts and divergence of the mating loci.</title>
        <authorList>
            <person name="Cuomo C.A."/>
            <person name="Bakkeren G."/>
            <person name="Szabo L."/>
            <person name="Khalil H."/>
            <person name="Joly D."/>
            <person name="Goldberg J."/>
            <person name="Young S."/>
            <person name="Zeng Q."/>
            <person name="Fellers J."/>
        </authorList>
    </citation>
    <scope>NUCLEOTIDE SEQUENCE [LARGE SCALE GENOMIC DNA]</scope>
    <source>
        <strain evidence="3">1-1 BBBD Race 1</strain>
    </source>
</reference>
<sequence length="246" mass="26382">MAHSAQILFREKTHGGVQKMVRTSDDFFPDLAGPQGHRWHIHSNAFVSLVAQGLGHVPDFDMTMSRHAWAGFHGCLRAFSGAPVFLTDRHGEHDLLLIDQLTAPLKRGPARRAVVQPRDRSAGAVLSSCALGLAARNLSAAESPWGILKVGLPVPYAAGALIGLWNVKQGDLPTTAVDVLTARDIAEAMHDSRAEPSPGPGERDQSPDLAVVSLYTKSGTPSIRHFALLPAFNIGVERLLSPCASR</sequence>
<dbReference type="VEuPathDB" id="FungiDB:PTTG_05163"/>
<organism evidence="3">
    <name type="scientific">Puccinia triticina (isolate 1-1 / race 1 (BBBD))</name>
    <name type="common">Brown leaf rust fungus</name>
    <dbReference type="NCBI Taxonomy" id="630390"/>
    <lineage>
        <taxon>Eukaryota</taxon>
        <taxon>Fungi</taxon>
        <taxon>Dikarya</taxon>
        <taxon>Basidiomycota</taxon>
        <taxon>Pucciniomycotina</taxon>
        <taxon>Pucciniomycetes</taxon>
        <taxon>Pucciniales</taxon>
        <taxon>Pucciniaceae</taxon>
        <taxon>Puccinia</taxon>
    </lineage>
</organism>
<gene>
    <name evidence="3" type="ORF">PTTG_05163</name>
</gene>
<dbReference type="PANTHER" id="PTHR31268:SF32">
    <property type="entry name" value="GALACTINOL--SUCROSE GALACTOSYLTRANSFERASE 2-RELATED"/>
    <property type="match status" value="1"/>
</dbReference>
<name>A0A180GRN0_PUCT1</name>
<reference evidence="3" key="1">
    <citation type="submission" date="2009-11" db="EMBL/GenBank/DDBJ databases">
        <authorList>
            <consortium name="The Broad Institute Genome Sequencing Platform"/>
            <person name="Ward D."/>
            <person name="Feldgarden M."/>
            <person name="Earl A."/>
            <person name="Young S.K."/>
            <person name="Zeng Q."/>
            <person name="Koehrsen M."/>
            <person name="Alvarado L."/>
            <person name="Berlin A."/>
            <person name="Bochicchio J."/>
            <person name="Borenstein D."/>
            <person name="Chapman S.B."/>
            <person name="Chen Z."/>
            <person name="Engels R."/>
            <person name="Freedman E."/>
            <person name="Gellesch M."/>
            <person name="Goldberg J."/>
            <person name="Griggs A."/>
            <person name="Gujja S."/>
            <person name="Heilman E."/>
            <person name="Heiman D."/>
            <person name="Hepburn T."/>
            <person name="Howarth C."/>
            <person name="Jen D."/>
            <person name="Larson L."/>
            <person name="Lewis B."/>
            <person name="Mehta T."/>
            <person name="Park D."/>
            <person name="Pearson M."/>
            <person name="Roberts A."/>
            <person name="Saif S."/>
            <person name="Shea T."/>
            <person name="Shenoy N."/>
            <person name="Sisk P."/>
            <person name="Stolte C."/>
            <person name="Sykes S."/>
            <person name="Thomson T."/>
            <person name="Walk T."/>
            <person name="White J."/>
            <person name="Yandava C."/>
            <person name="Izard J."/>
            <person name="Baranova O.V."/>
            <person name="Blanton J.M."/>
            <person name="Tanner A.C."/>
            <person name="Dewhirst F.E."/>
            <person name="Haas B."/>
            <person name="Nusbaum C."/>
            <person name="Birren B."/>
        </authorList>
    </citation>
    <scope>NUCLEOTIDE SEQUENCE [LARGE SCALE GENOMIC DNA]</scope>
    <source>
        <strain evidence="3">1-1 BBBD Race 1</strain>
    </source>
</reference>
<keyword evidence="5" id="KW-1185">Reference proteome</keyword>
<dbReference type="Proteomes" id="UP000005240">
    <property type="component" value="Unassembled WGS sequence"/>
</dbReference>
<protein>
    <submittedName>
        <fullName evidence="3 4">Uncharacterized protein</fullName>
    </submittedName>
</protein>